<accession>A0A1H2A9S5</accession>
<dbReference type="STRING" id="630515.SAMN04489812_5764"/>
<gene>
    <name evidence="1" type="ORF">SAMN04489812_5764</name>
</gene>
<dbReference type="Proteomes" id="UP000199103">
    <property type="component" value="Chromosome I"/>
</dbReference>
<keyword evidence="2" id="KW-1185">Reference proteome</keyword>
<protein>
    <submittedName>
        <fullName evidence="1">Uncharacterized protein</fullName>
    </submittedName>
</protein>
<dbReference type="AlphaFoldDB" id="A0A1H2A9S5"/>
<dbReference type="EMBL" id="LT629772">
    <property type="protein sequence ID" value="SDT42522.1"/>
    <property type="molecule type" value="Genomic_DNA"/>
</dbReference>
<evidence type="ECO:0000313" key="1">
    <source>
        <dbReference type="EMBL" id="SDT42522.1"/>
    </source>
</evidence>
<name>A0A1H2A9S5_9ACTN</name>
<organism evidence="1 2">
    <name type="scientific">Microlunatus soli</name>
    <dbReference type="NCBI Taxonomy" id="630515"/>
    <lineage>
        <taxon>Bacteria</taxon>
        <taxon>Bacillati</taxon>
        <taxon>Actinomycetota</taxon>
        <taxon>Actinomycetes</taxon>
        <taxon>Propionibacteriales</taxon>
        <taxon>Propionibacteriaceae</taxon>
        <taxon>Microlunatus</taxon>
    </lineage>
</organism>
<dbReference type="RefSeq" id="WP_091530444.1">
    <property type="nucleotide sequence ID" value="NZ_LT629772.1"/>
</dbReference>
<evidence type="ECO:0000313" key="2">
    <source>
        <dbReference type="Proteomes" id="UP000199103"/>
    </source>
</evidence>
<proteinExistence type="predicted"/>
<sequence length="172" mass="19208">MTVLTVPLADYTVDAEPDHGAIGRRVDDVIRGRFAGRRIVARGGSADDHPTLSVDDLIKIILTTGTDRYDPNRAGDRYANIEGKHIDLFGMRRTVTPRMRLFADLSWGFYHGSIEVHGRPTRLDIVTIYDSAQLRAVLHRYHGRADPKRDGFRFAVPDDVATTVLGVVKLGR</sequence>
<dbReference type="OrthoDB" id="3820163at2"/>
<reference evidence="1 2" key="1">
    <citation type="submission" date="2016-10" db="EMBL/GenBank/DDBJ databases">
        <authorList>
            <person name="de Groot N.N."/>
        </authorList>
    </citation>
    <scope>NUCLEOTIDE SEQUENCE [LARGE SCALE GENOMIC DNA]</scope>
    <source>
        <strain evidence="1 2">DSM 21800</strain>
    </source>
</reference>